<dbReference type="GO" id="GO:0005737">
    <property type="term" value="C:cytoplasm"/>
    <property type="evidence" value="ECO:0007669"/>
    <property type="project" value="UniProtKB-SubCell"/>
</dbReference>
<dbReference type="InterPro" id="IPR046884">
    <property type="entry name" value="MnmA-like_central"/>
</dbReference>
<dbReference type="Pfam" id="PF20259">
    <property type="entry name" value="tRNA_Me_trans_M"/>
    <property type="match status" value="1"/>
</dbReference>
<evidence type="ECO:0000256" key="2">
    <source>
        <dbReference type="ARBA" id="ARBA00022679"/>
    </source>
</evidence>
<dbReference type="InterPro" id="IPR023382">
    <property type="entry name" value="MnmA-like_central_sf"/>
</dbReference>
<keyword evidence="4 9" id="KW-0547">Nucleotide-binding</keyword>
<dbReference type="InterPro" id="IPR014729">
    <property type="entry name" value="Rossmann-like_a/b/a_fold"/>
</dbReference>
<dbReference type="Pfam" id="PF20258">
    <property type="entry name" value="tRNA_Me_trans_C"/>
    <property type="match status" value="1"/>
</dbReference>
<comment type="similarity">
    <text evidence="9">Belongs to the MnmA/TRMU family.</text>
</comment>
<dbReference type="CDD" id="cd01998">
    <property type="entry name" value="MnmA_TRMU-like"/>
    <property type="match status" value="1"/>
</dbReference>
<accession>A0A4R8DRJ1</accession>
<dbReference type="Gene3D" id="2.30.30.280">
    <property type="entry name" value="Adenine nucleotide alpha hydrolases-like domains"/>
    <property type="match status" value="1"/>
</dbReference>
<feature type="binding site" evidence="9">
    <location>
        <position position="147"/>
    </location>
    <ligand>
        <name>ATP</name>
        <dbReference type="ChEBI" id="CHEBI:30616"/>
    </ligand>
</feature>
<dbReference type="Proteomes" id="UP000294498">
    <property type="component" value="Unassembled WGS sequence"/>
</dbReference>
<feature type="active site" description="Cysteine persulfide intermediate" evidence="9">
    <location>
        <position position="220"/>
    </location>
</feature>
<evidence type="ECO:0000256" key="6">
    <source>
        <dbReference type="ARBA" id="ARBA00022884"/>
    </source>
</evidence>
<gene>
    <name evidence="9" type="primary">mnmA</name>
    <name evidence="12" type="ORF">EDB95_1614</name>
</gene>
<proteinExistence type="inferred from homology"/>
<organism evidence="12 13">
    <name type="scientific">Dinghuibacter silviterrae</name>
    <dbReference type="NCBI Taxonomy" id="1539049"/>
    <lineage>
        <taxon>Bacteria</taxon>
        <taxon>Pseudomonadati</taxon>
        <taxon>Bacteroidota</taxon>
        <taxon>Chitinophagia</taxon>
        <taxon>Chitinophagales</taxon>
        <taxon>Chitinophagaceae</taxon>
        <taxon>Dinghuibacter</taxon>
    </lineage>
</organism>
<keyword evidence="3 9" id="KW-0819">tRNA processing</keyword>
<dbReference type="PANTHER" id="PTHR11933:SF5">
    <property type="entry name" value="MITOCHONDRIAL TRNA-SPECIFIC 2-THIOURIDYLASE 1"/>
    <property type="match status" value="1"/>
</dbReference>
<feature type="binding site" evidence="9">
    <location>
        <begin position="27"/>
        <end position="34"/>
    </location>
    <ligand>
        <name>ATP</name>
        <dbReference type="ChEBI" id="CHEBI:30616"/>
    </ligand>
</feature>
<keyword evidence="1 9" id="KW-0820">tRNA-binding</keyword>
<dbReference type="Gene3D" id="2.40.30.10">
    <property type="entry name" value="Translation factors"/>
    <property type="match status" value="1"/>
</dbReference>
<keyword evidence="13" id="KW-1185">Reference proteome</keyword>
<dbReference type="InterPro" id="IPR004506">
    <property type="entry name" value="MnmA-like"/>
</dbReference>
<dbReference type="SUPFAM" id="SSF52402">
    <property type="entry name" value="Adenine nucleotide alpha hydrolases-like"/>
    <property type="match status" value="1"/>
</dbReference>
<keyword evidence="6 9" id="KW-0694">RNA-binding</keyword>
<keyword evidence="2 9" id="KW-0808">Transferase</keyword>
<name>A0A4R8DRJ1_9BACT</name>
<comment type="catalytic activity">
    <reaction evidence="8 9">
        <text>S-sulfanyl-L-cysteinyl-[protein] + uridine(34) in tRNA + AH2 + ATP = 2-thiouridine(34) in tRNA + L-cysteinyl-[protein] + A + AMP + diphosphate + H(+)</text>
        <dbReference type="Rhea" id="RHEA:47032"/>
        <dbReference type="Rhea" id="RHEA-COMP:10131"/>
        <dbReference type="Rhea" id="RHEA-COMP:11726"/>
        <dbReference type="Rhea" id="RHEA-COMP:11727"/>
        <dbReference type="Rhea" id="RHEA-COMP:11728"/>
        <dbReference type="ChEBI" id="CHEBI:13193"/>
        <dbReference type="ChEBI" id="CHEBI:15378"/>
        <dbReference type="ChEBI" id="CHEBI:17499"/>
        <dbReference type="ChEBI" id="CHEBI:29950"/>
        <dbReference type="ChEBI" id="CHEBI:30616"/>
        <dbReference type="ChEBI" id="CHEBI:33019"/>
        <dbReference type="ChEBI" id="CHEBI:61963"/>
        <dbReference type="ChEBI" id="CHEBI:65315"/>
        <dbReference type="ChEBI" id="CHEBI:87170"/>
        <dbReference type="ChEBI" id="CHEBI:456215"/>
        <dbReference type="EC" id="2.8.1.13"/>
    </reaction>
</comment>
<dbReference type="InterPro" id="IPR046885">
    <property type="entry name" value="MnmA-like_C"/>
</dbReference>
<dbReference type="AlphaFoldDB" id="A0A4R8DRJ1"/>
<comment type="function">
    <text evidence="9">Catalyzes the 2-thiolation of uridine at the wobble position (U34) of tRNA, leading to the formation of s(2)U34.</text>
</comment>
<dbReference type="Gene3D" id="3.40.50.620">
    <property type="entry name" value="HUPs"/>
    <property type="match status" value="1"/>
</dbReference>
<evidence type="ECO:0000256" key="7">
    <source>
        <dbReference type="ARBA" id="ARBA00023157"/>
    </source>
</evidence>
<dbReference type="GO" id="GO:0005524">
    <property type="term" value="F:ATP binding"/>
    <property type="evidence" value="ECO:0007669"/>
    <property type="project" value="UniProtKB-KW"/>
</dbReference>
<protein>
    <recommendedName>
        <fullName evidence="9">tRNA-specific 2-thiouridylase MnmA</fullName>
        <ecNumber evidence="9">2.8.1.13</ecNumber>
    </recommendedName>
</protein>
<dbReference type="NCBIfam" id="NF001138">
    <property type="entry name" value="PRK00143.1"/>
    <property type="match status" value="1"/>
</dbReference>
<feature type="active site" description="Nucleophile" evidence="9">
    <location>
        <position position="123"/>
    </location>
</feature>
<dbReference type="PANTHER" id="PTHR11933">
    <property type="entry name" value="TRNA 5-METHYLAMINOMETHYL-2-THIOURIDYLATE -METHYLTRANSFERASE"/>
    <property type="match status" value="1"/>
</dbReference>
<evidence type="ECO:0000259" key="11">
    <source>
        <dbReference type="Pfam" id="PF20259"/>
    </source>
</evidence>
<evidence type="ECO:0000259" key="10">
    <source>
        <dbReference type="Pfam" id="PF20258"/>
    </source>
</evidence>
<dbReference type="NCBIfam" id="TIGR00420">
    <property type="entry name" value="trmU"/>
    <property type="match status" value="1"/>
</dbReference>
<dbReference type="GO" id="GO:0000049">
    <property type="term" value="F:tRNA binding"/>
    <property type="evidence" value="ECO:0007669"/>
    <property type="project" value="UniProtKB-KW"/>
</dbReference>
<dbReference type="Pfam" id="PF03054">
    <property type="entry name" value="tRNA_Me_trans"/>
    <property type="match status" value="1"/>
</dbReference>
<comment type="subcellular location">
    <subcellularLocation>
        <location evidence="9">Cytoplasm</location>
    </subcellularLocation>
</comment>
<dbReference type="GO" id="GO:0002143">
    <property type="term" value="P:tRNA wobble position uridine thiolation"/>
    <property type="evidence" value="ECO:0007669"/>
    <property type="project" value="TreeGrafter"/>
</dbReference>
<sequence>MGCGGNRTFAGSMETNEPRRKGKVLVAMSGGIDSTVTALMLHEQGYEVVGITMKTWDYASSGSSKKETGCCNLDSFNDARLAAVQHGFPHYVLDIRSEFGDAVIDNFVEEYLAGRTPNPCVMCNTHIKWKALLKRADALGCDYIATGHYGQIRQENGRYVVSKGLDPLKDQSYVLWGLDQNVLSRTLLPLGTYRKTEIRQMAADFGYPELAKKSESYEICFVPDNDYRGFLKRKVPELETQVEGGAFVDTKGNYLGSHKGYPFYTIGQRKGLDITFGKPVYVVEIIPETNTVVLGDEDDLLRTEMVVRKMNWIKYDHVEPGMEVIAKIRYRDAGTPAHLFPGPDGSIRVHFFAGAKGVAPGQSAVFYEGDDVIGGGIIQRPEVPTFGAPQANFATQKV</sequence>
<keyword evidence="7 9" id="KW-1015">Disulfide bond</keyword>
<dbReference type="HAMAP" id="MF_00144">
    <property type="entry name" value="tRNA_thiouridyl_MnmA"/>
    <property type="match status" value="1"/>
</dbReference>
<dbReference type="FunFam" id="2.30.30.280:FF:000001">
    <property type="entry name" value="tRNA-specific 2-thiouridylase MnmA"/>
    <property type="match status" value="1"/>
</dbReference>
<feature type="region of interest" description="Interaction with tRNA" evidence="9">
    <location>
        <begin position="169"/>
        <end position="171"/>
    </location>
</feature>
<evidence type="ECO:0000313" key="13">
    <source>
        <dbReference type="Proteomes" id="UP000294498"/>
    </source>
</evidence>
<evidence type="ECO:0000256" key="3">
    <source>
        <dbReference type="ARBA" id="ARBA00022694"/>
    </source>
</evidence>
<feature type="domain" description="tRNA-specific 2-thiouridylase MnmA-like C-terminal" evidence="10">
    <location>
        <begin position="303"/>
        <end position="378"/>
    </location>
</feature>
<dbReference type="EC" id="2.8.1.13" evidence="9"/>
<dbReference type="EMBL" id="SODV01000001">
    <property type="protein sequence ID" value="TDX00589.1"/>
    <property type="molecule type" value="Genomic_DNA"/>
</dbReference>
<dbReference type="GO" id="GO:0103016">
    <property type="term" value="F:tRNA-uridine 2-sulfurtransferase activity"/>
    <property type="evidence" value="ECO:0007669"/>
    <property type="project" value="UniProtKB-EC"/>
</dbReference>
<feature type="disulfide bond" description="Alternate" evidence="9">
    <location>
        <begin position="123"/>
        <end position="220"/>
    </location>
</feature>
<keyword evidence="9" id="KW-0963">Cytoplasm</keyword>
<feature type="binding site" evidence="9">
    <location>
        <position position="53"/>
    </location>
    <ligand>
        <name>ATP</name>
        <dbReference type="ChEBI" id="CHEBI:30616"/>
    </ligand>
</feature>
<keyword evidence="5 9" id="KW-0067">ATP-binding</keyword>
<feature type="region of interest" description="Interaction with tRNA" evidence="9">
    <location>
        <begin position="329"/>
        <end position="330"/>
    </location>
</feature>
<evidence type="ECO:0000256" key="9">
    <source>
        <dbReference type="HAMAP-Rule" id="MF_00144"/>
    </source>
</evidence>
<comment type="caution">
    <text evidence="12">The sequence shown here is derived from an EMBL/GenBank/DDBJ whole genome shotgun (WGS) entry which is preliminary data.</text>
</comment>
<evidence type="ECO:0000256" key="1">
    <source>
        <dbReference type="ARBA" id="ARBA00022555"/>
    </source>
</evidence>
<comment type="caution">
    <text evidence="9">Lacks conserved residue(s) required for the propagation of feature annotation.</text>
</comment>
<evidence type="ECO:0000256" key="8">
    <source>
        <dbReference type="ARBA" id="ARBA00051542"/>
    </source>
</evidence>
<feature type="domain" description="tRNA-specific 2-thiouridylase MnmA-like central" evidence="11">
    <location>
        <begin position="241"/>
        <end position="296"/>
    </location>
</feature>
<evidence type="ECO:0000256" key="5">
    <source>
        <dbReference type="ARBA" id="ARBA00022840"/>
    </source>
</evidence>
<feature type="site" description="Interaction with tRNA" evidence="9">
    <location>
        <position position="362"/>
    </location>
</feature>
<evidence type="ECO:0000313" key="12">
    <source>
        <dbReference type="EMBL" id="TDX00589.1"/>
    </source>
</evidence>
<evidence type="ECO:0000256" key="4">
    <source>
        <dbReference type="ARBA" id="ARBA00022741"/>
    </source>
</evidence>
<feature type="site" description="Interaction with tRNA" evidence="9">
    <location>
        <position position="148"/>
    </location>
</feature>
<reference evidence="12 13" key="1">
    <citation type="submission" date="2019-03" db="EMBL/GenBank/DDBJ databases">
        <title>Genomic Encyclopedia of Type Strains, Phase IV (KMG-IV): sequencing the most valuable type-strain genomes for metagenomic binning, comparative biology and taxonomic classification.</title>
        <authorList>
            <person name="Goeker M."/>
        </authorList>
    </citation>
    <scope>NUCLEOTIDE SEQUENCE [LARGE SCALE GENOMIC DNA]</scope>
    <source>
        <strain evidence="12 13">DSM 100059</strain>
    </source>
</reference>